<dbReference type="SUPFAM" id="SSF46626">
    <property type="entry name" value="Cytochrome c"/>
    <property type="match status" value="1"/>
</dbReference>
<keyword evidence="2 4" id="KW-0479">Metal-binding</keyword>
<evidence type="ECO:0000313" key="7">
    <source>
        <dbReference type="Proteomes" id="UP000005317"/>
    </source>
</evidence>
<dbReference type="RefSeq" id="WP_002710326.1">
    <property type="nucleotide sequence ID" value="NZ_JH651384.1"/>
</dbReference>
<evidence type="ECO:0000256" key="3">
    <source>
        <dbReference type="ARBA" id="ARBA00023004"/>
    </source>
</evidence>
<dbReference type="GO" id="GO:0020037">
    <property type="term" value="F:heme binding"/>
    <property type="evidence" value="ECO:0007669"/>
    <property type="project" value="InterPro"/>
</dbReference>
<dbReference type="AlphaFoldDB" id="A0A656HK34"/>
<dbReference type="OrthoDB" id="9805202at2"/>
<feature type="domain" description="Cytochrome c" evidence="5">
    <location>
        <begin position="432"/>
        <end position="613"/>
    </location>
</feature>
<dbReference type="PROSITE" id="PS51007">
    <property type="entry name" value="CYTC"/>
    <property type="match status" value="1"/>
</dbReference>
<evidence type="ECO:0000256" key="2">
    <source>
        <dbReference type="ARBA" id="ARBA00022723"/>
    </source>
</evidence>
<keyword evidence="7" id="KW-1185">Reference proteome</keyword>
<gene>
    <name evidence="6" type="ORF">Thini_3954</name>
</gene>
<accession>A0A656HK34</accession>
<keyword evidence="3 4" id="KW-0408">Iron</keyword>
<proteinExistence type="predicted"/>
<reference evidence="7" key="1">
    <citation type="journal article" date="2011" name="Stand. Genomic Sci.">
        <title>Genome sequence of the filamentous, gliding Thiothrix nivea neotype strain (JP2(T)).</title>
        <authorList>
            <person name="Lapidus A."/>
            <person name="Nolan M."/>
            <person name="Lucas S."/>
            <person name="Glavina Del Rio T."/>
            <person name="Tice H."/>
            <person name="Cheng J.F."/>
            <person name="Tapia R."/>
            <person name="Han C."/>
            <person name="Goodwin L."/>
            <person name="Pitluck S."/>
            <person name="Liolios K."/>
            <person name="Pagani I."/>
            <person name="Ivanova N."/>
            <person name="Huntemann M."/>
            <person name="Mavromatis K."/>
            <person name="Mikhailova N."/>
            <person name="Pati A."/>
            <person name="Chen A."/>
            <person name="Palaniappan K."/>
            <person name="Land M."/>
            <person name="Brambilla E.M."/>
            <person name="Rohde M."/>
            <person name="Abt B."/>
            <person name="Verbarg S."/>
            <person name="Goker M."/>
            <person name="Bristow J."/>
            <person name="Eisen J.A."/>
            <person name="Markowitz V."/>
            <person name="Hugenholtz P."/>
            <person name="Kyrpides N.C."/>
            <person name="Klenk H.P."/>
            <person name="Woyke T."/>
        </authorList>
    </citation>
    <scope>NUCLEOTIDE SEQUENCE [LARGE SCALE GENOMIC DNA]</scope>
    <source>
        <strain evidence="7">ATCC 35100 / DSM 5205 / JP2</strain>
    </source>
</reference>
<name>A0A656HK34_THINJ</name>
<evidence type="ECO:0000313" key="6">
    <source>
        <dbReference type="EMBL" id="EIJ36454.1"/>
    </source>
</evidence>
<dbReference type="EMBL" id="JH651384">
    <property type="protein sequence ID" value="EIJ36454.1"/>
    <property type="molecule type" value="Genomic_DNA"/>
</dbReference>
<sequence length="615" mass="64354" precursor="true">MNSPTQTRYPRIGSVSILLAAALAGCNDNDGPATSSTDTSTPTATTEDTLKLGKSVFSFETFGNERFWTDAMRLPQGLAQAQVTPLDALSLGLNVNVEALSPGTAKALLDALEQVKAGTPPKDTVLGNPAVTLALINEGAVIGVVPFDAEGNRKPLGSDASFKSDSVFNPLVGDRMGVSCSLCHAATDNSIVPAGFAGPGSVGKQKDGVIAENLDIGSIFAAADNPLAYLPFLQLSYDALGNATLGRNDSTEGIKSTDSIADQTAAARRYLTGTNTHGLRHYPVTSFDATPDGIGNATYIPPFFRTDLSAPWGGSGAFEKLDDFNNLVYTVALDPTSLLTTEGRGFLNFLAGPVGDEIANRYESVLRATNVIPDAISSDNITPFVQASTTGIAVGSPTGPVGRRVDDTKLQALHAYTDQLKSPAAPDGLNPEKVALGEQIFMLPRTAGGANCIACHTAPDKPVENFVRPMEQLYRPYSNNLLTLLDRSDKGITNIQKTLAGPATDYDLSVVVLDASIRGEPKDAPGNKPGYAKPLLLGLDAKDEFLHDGSVAGKDAAEGLGKLLDPARGADAPHPFYFPGLSAMAEPQLGPYLGGGDGSLGREALTEYLRSRTAD</sequence>
<organism evidence="6 7">
    <name type="scientific">Thiothrix nivea (strain ATCC 35100 / DSM 5205 / JP2)</name>
    <dbReference type="NCBI Taxonomy" id="870187"/>
    <lineage>
        <taxon>Bacteria</taxon>
        <taxon>Pseudomonadati</taxon>
        <taxon>Pseudomonadota</taxon>
        <taxon>Gammaproteobacteria</taxon>
        <taxon>Thiotrichales</taxon>
        <taxon>Thiotrichaceae</taxon>
        <taxon>Thiothrix</taxon>
    </lineage>
</organism>
<evidence type="ECO:0000256" key="4">
    <source>
        <dbReference type="PROSITE-ProRule" id="PRU00433"/>
    </source>
</evidence>
<dbReference type="InterPro" id="IPR009056">
    <property type="entry name" value="Cyt_c-like_dom"/>
</dbReference>
<dbReference type="GO" id="GO:0009055">
    <property type="term" value="F:electron transfer activity"/>
    <property type="evidence" value="ECO:0007669"/>
    <property type="project" value="InterPro"/>
</dbReference>
<dbReference type="Proteomes" id="UP000005317">
    <property type="component" value="Unassembled WGS sequence"/>
</dbReference>
<dbReference type="InterPro" id="IPR036909">
    <property type="entry name" value="Cyt_c-like_dom_sf"/>
</dbReference>
<dbReference type="GO" id="GO:0046872">
    <property type="term" value="F:metal ion binding"/>
    <property type="evidence" value="ECO:0007669"/>
    <property type="project" value="UniProtKB-KW"/>
</dbReference>
<keyword evidence="1 4" id="KW-0349">Heme</keyword>
<evidence type="ECO:0000256" key="1">
    <source>
        <dbReference type="ARBA" id="ARBA00022617"/>
    </source>
</evidence>
<protein>
    <recommendedName>
        <fullName evidence="5">Cytochrome c domain-containing protein</fullName>
    </recommendedName>
</protein>
<evidence type="ECO:0000259" key="5">
    <source>
        <dbReference type="PROSITE" id="PS51007"/>
    </source>
</evidence>